<reference evidence="4" key="1">
    <citation type="submission" date="2021-01" db="EMBL/GenBank/DDBJ databases">
        <title>Modified the classification status of verrucomicrobia.</title>
        <authorList>
            <person name="Feng X."/>
        </authorList>
    </citation>
    <scope>NUCLEOTIDE SEQUENCE</scope>
    <source>
        <strain evidence="4">KCTC 22041</strain>
    </source>
</reference>
<dbReference type="InterPro" id="IPR048124">
    <property type="entry name" value="Tannase_B"/>
</dbReference>
<dbReference type="EMBL" id="JAENIJ010000001">
    <property type="protein sequence ID" value="MBK1880818.1"/>
    <property type="molecule type" value="Genomic_DNA"/>
</dbReference>
<feature type="signal peptide" evidence="2">
    <location>
        <begin position="1"/>
        <end position="42"/>
    </location>
</feature>
<organism evidence="4 5">
    <name type="scientific">Luteolibacter pohnpeiensis</name>
    <dbReference type="NCBI Taxonomy" id="454153"/>
    <lineage>
        <taxon>Bacteria</taxon>
        <taxon>Pseudomonadati</taxon>
        <taxon>Verrucomicrobiota</taxon>
        <taxon>Verrucomicrobiia</taxon>
        <taxon>Verrucomicrobiales</taxon>
        <taxon>Verrucomicrobiaceae</taxon>
        <taxon>Luteolibacter</taxon>
    </lineage>
</organism>
<protein>
    <recommendedName>
        <fullName evidence="3">BD-FAE-like domain-containing protein</fullName>
    </recommendedName>
</protein>
<evidence type="ECO:0000313" key="4">
    <source>
        <dbReference type="EMBL" id="MBK1880818.1"/>
    </source>
</evidence>
<comment type="caution">
    <text evidence="4">The sequence shown here is derived from an EMBL/GenBank/DDBJ whole genome shotgun (WGS) entry which is preliminary data.</text>
</comment>
<keyword evidence="5" id="KW-1185">Reference proteome</keyword>
<evidence type="ECO:0000256" key="2">
    <source>
        <dbReference type="SAM" id="SignalP"/>
    </source>
</evidence>
<dbReference type="Pfam" id="PF20434">
    <property type="entry name" value="BD-FAE"/>
    <property type="match status" value="1"/>
</dbReference>
<dbReference type="NCBIfam" id="NF041556">
    <property type="entry name" value="tannase_B"/>
    <property type="match status" value="1"/>
</dbReference>
<feature type="chain" id="PRO_5037251727" description="BD-FAE-like domain-containing protein" evidence="2">
    <location>
        <begin position="43"/>
        <end position="507"/>
    </location>
</feature>
<sequence length="507" mass="54649">MKATITDRCANPLQRLNFFSRRCVKAASPFIAMVALANAAMADEPKDADPLKFDANAFTKKSLKLGDDEVAYRAVEGIVYVAKPVDPAYQQLNFYVPEAYFEDQAIGDFTKDTAPIFFPNQVGGYMPGKPGTPDQSGRPPGPSGDAASPNPIAVALSKGYVVAAPGARGRTLKDQNGNFTGKAPAAIVDLKAAVRYLHHNDAEMPGDATKIISNGTSAGGALSALLGATGDNSDYEPYLKEIGAAEESDIVFAASCYCPITNLDHADAAYEWLFHGINSYNQRGKSGELTAPQIEVSEKLKSQFPAYLNNLGLTKADGTALTLDENGEGNFKDVVKAYVAASAQKAASHGEDLSKYPWLTLKDGKVTDLDFNAYITFANRMKTPPAFDALDLSAPENDLFGTATVDHQHFTEFSKDTGENHAMAEPAVIKMMNPMNYIGADGTATAHFWRIRHGTMDRDTSLAIPVMLAAKLLNNGNEADFSMPWNQGHAGDYDLDELFAWMARISK</sequence>
<feature type="domain" description="BD-FAE-like" evidence="3">
    <location>
        <begin position="154"/>
        <end position="250"/>
    </location>
</feature>
<dbReference type="InterPro" id="IPR049492">
    <property type="entry name" value="BD-FAE-like_dom"/>
</dbReference>
<keyword evidence="2" id="KW-0732">Signal</keyword>
<accession>A0A934S8K2</accession>
<dbReference type="Proteomes" id="UP000603141">
    <property type="component" value="Unassembled WGS sequence"/>
</dbReference>
<dbReference type="AlphaFoldDB" id="A0A934S8K2"/>
<dbReference type="Gene3D" id="3.40.50.1820">
    <property type="entry name" value="alpha/beta hydrolase"/>
    <property type="match status" value="1"/>
</dbReference>
<evidence type="ECO:0000313" key="5">
    <source>
        <dbReference type="Proteomes" id="UP000603141"/>
    </source>
</evidence>
<feature type="region of interest" description="Disordered" evidence="1">
    <location>
        <begin position="124"/>
        <end position="149"/>
    </location>
</feature>
<proteinExistence type="predicted"/>
<dbReference type="InterPro" id="IPR029058">
    <property type="entry name" value="AB_hydrolase_fold"/>
</dbReference>
<dbReference type="SUPFAM" id="SSF53474">
    <property type="entry name" value="alpha/beta-Hydrolases"/>
    <property type="match status" value="1"/>
</dbReference>
<evidence type="ECO:0000259" key="3">
    <source>
        <dbReference type="Pfam" id="PF20434"/>
    </source>
</evidence>
<gene>
    <name evidence="4" type="ORF">JIN85_00240</name>
</gene>
<evidence type="ECO:0000256" key="1">
    <source>
        <dbReference type="SAM" id="MobiDB-lite"/>
    </source>
</evidence>
<name>A0A934S8K2_9BACT</name>